<accession>A0A6A6QMN0</accession>
<keyword evidence="2" id="KW-1185">Reference proteome</keyword>
<evidence type="ECO:0000313" key="2">
    <source>
        <dbReference type="Proteomes" id="UP000799750"/>
    </source>
</evidence>
<protein>
    <submittedName>
        <fullName evidence="1">Uncharacterized protein</fullName>
    </submittedName>
</protein>
<sequence length="93" mass="10487">MKEEIMGILDDSPWPVAHARSMARPFINLHIPWTPVAKHHLNSLGLRIKHRALPSTALHHFEPRGCVLLIASAAAWTLSLTDPREIRKIIFGL</sequence>
<evidence type="ECO:0000313" key="1">
    <source>
        <dbReference type="EMBL" id="KAF2492993.1"/>
    </source>
</evidence>
<gene>
    <name evidence="1" type="ORF">BU16DRAFT_529235</name>
</gene>
<dbReference type="EMBL" id="MU004193">
    <property type="protein sequence ID" value="KAF2492993.1"/>
    <property type="molecule type" value="Genomic_DNA"/>
</dbReference>
<reference evidence="1" key="1">
    <citation type="journal article" date="2020" name="Stud. Mycol.">
        <title>101 Dothideomycetes genomes: a test case for predicting lifestyles and emergence of pathogens.</title>
        <authorList>
            <person name="Haridas S."/>
            <person name="Albert R."/>
            <person name="Binder M."/>
            <person name="Bloem J."/>
            <person name="Labutti K."/>
            <person name="Salamov A."/>
            <person name="Andreopoulos B."/>
            <person name="Baker S."/>
            <person name="Barry K."/>
            <person name="Bills G."/>
            <person name="Bluhm B."/>
            <person name="Cannon C."/>
            <person name="Castanera R."/>
            <person name="Culley D."/>
            <person name="Daum C."/>
            <person name="Ezra D."/>
            <person name="Gonzalez J."/>
            <person name="Henrissat B."/>
            <person name="Kuo A."/>
            <person name="Liang C."/>
            <person name="Lipzen A."/>
            <person name="Lutzoni F."/>
            <person name="Magnuson J."/>
            <person name="Mondo S."/>
            <person name="Nolan M."/>
            <person name="Ohm R."/>
            <person name="Pangilinan J."/>
            <person name="Park H.-J."/>
            <person name="Ramirez L."/>
            <person name="Alfaro M."/>
            <person name="Sun H."/>
            <person name="Tritt A."/>
            <person name="Yoshinaga Y."/>
            <person name="Zwiers L.-H."/>
            <person name="Turgeon B."/>
            <person name="Goodwin S."/>
            <person name="Spatafora J."/>
            <person name="Crous P."/>
            <person name="Grigoriev I."/>
        </authorList>
    </citation>
    <scope>NUCLEOTIDE SEQUENCE</scope>
    <source>
        <strain evidence="1">CBS 269.34</strain>
    </source>
</reference>
<proteinExistence type="predicted"/>
<dbReference type="AlphaFoldDB" id="A0A6A6QMN0"/>
<organism evidence="1 2">
    <name type="scientific">Lophium mytilinum</name>
    <dbReference type="NCBI Taxonomy" id="390894"/>
    <lineage>
        <taxon>Eukaryota</taxon>
        <taxon>Fungi</taxon>
        <taxon>Dikarya</taxon>
        <taxon>Ascomycota</taxon>
        <taxon>Pezizomycotina</taxon>
        <taxon>Dothideomycetes</taxon>
        <taxon>Pleosporomycetidae</taxon>
        <taxon>Mytilinidiales</taxon>
        <taxon>Mytilinidiaceae</taxon>
        <taxon>Lophium</taxon>
    </lineage>
</organism>
<dbReference type="Proteomes" id="UP000799750">
    <property type="component" value="Unassembled WGS sequence"/>
</dbReference>
<name>A0A6A6QMN0_9PEZI</name>